<accession>A0A0L6CUL5</accession>
<dbReference type="InterPro" id="IPR002645">
    <property type="entry name" value="STAS_dom"/>
</dbReference>
<protein>
    <recommendedName>
        <fullName evidence="2">Anti-sigma factor antagonist</fullName>
    </recommendedName>
</protein>
<keyword evidence="5" id="KW-1185">Reference proteome</keyword>
<evidence type="ECO:0000313" key="5">
    <source>
        <dbReference type="Proteomes" id="UP000037046"/>
    </source>
</evidence>
<dbReference type="Proteomes" id="UP000037046">
    <property type="component" value="Unassembled WGS sequence"/>
</dbReference>
<reference evidence="5" key="1">
    <citation type="submission" date="2015-07" db="EMBL/GenBank/DDBJ databases">
        <title>Draft Genome Sequence of Roseovarius tolerans EL-164, a producer of N-Acylated Alanine Methyl Esters (NAMEs).</title>
        <authorList>
            <person name="Voget S."/>
            <person name="Bruns H."/>
            <person name="Wagner-Doebler I."/>
            <person name="Schulz S."/>
            <person name="Daniel R."/>
        </authorList>
    </citation>
    <scope>NUCLEOTIDE SEQUENCE [LARGE SCALE GENOMIC DNA]</scope>
    <source>
        <strain evidence="5">EL-164</strain>
    </source>
</reference>
<proteinExistence type="inferred from homology"/>
<evidence type="ECO:0000259" key="3">
    <source>
        <dbReference type="PROSITE" id="PS50801"/>
    </source>
</evidence>
<dbReference type="OrthoDB" id="9796076at2"/>
<dbReference type="EMBL" id="LGVV01000024">
    <property type="protein sequence ID" value="KNX41421.1"/>
    <property type="molecule type" value="Genomic_DNA"/>
</dbReference>
<dbReference type="PATRIC" id="fig|74031.6.peg.2054"/>
<dbReference type="GO" id="GO:0043856">
    <property type="term" value="F:anti-sigma factor antagonist activity"/>
    <property type="evidence" value="ECO:0007669"/>
    <property type="project" value="InterPro"/>
</dbReference>
<dbReference type="PANTHER" id="PTHR33495:SF2">
    <property type="entry name" value="ANTI-SIGMA FACTOR ANTAGONIST TM_1081-RELATED"/>
    <property type="match status" value="1"/>
</dbReference>
<organism evidence="4 5">
    <name type="scientific">Roseovarius tolerans</name>
    <dbReference type="NCBI Taxonomy" id="74031"/>
    <lineage>
        <taxon>Bacteria</taxon>
        <taxon>Pseudomonadati</taxon>
        <taxon>Pseudomonadota</taxon>
        <taxon>Alphaproteobacteria</taxon>
        <taxon>Rhodobacterales</taxon>
        <taxon>Roseobacteraceae</taxon>
        <taxon>Roseovarius</taxon>
    </lineage>
</organism>
<evidence type="ECO:0000256" key="2">
    <source>
        <dbReference type="RuleBase" id="RU003749"/>
    </source>
</evidence>
<evidence type="ECO:0000313" key="4">
    <source>
        <dbReference type="EMBL" id="KNX41421.1"/>
    </source>
</evidence>
<dbReference type="SUPFAM" id="SSF52091">
    <property type="entry name" value="SpoIIaa-like"/>
    <property type="match status" value="1"/>
</dbReference>
<sequence length="112" mass="11957">MDLATTPYPDMTIITVNAGRIDAAAAIAFKDAMRAAVADGPARVVLDLSHVTFVDSSGLGAIVAAMKHLEAGRRLDLAGLTPDVAKVFRLTRMDTIFTIHRNLDRLIPRATG</sequence>
<dbReference type="RefSeq" id="WP_050662901.1">
    <property type="nucleotide sequence ID" value="NZ_CP118494.1"/>
</dbReference>
<comment type="caution">
    <text evidence="4">The sequence shown here is derived from an EMBL/GenBank/DDBJ whole genome shotgun (WGS) entry which is preliminary data.</text>
</comment>
<dbReference type="CDD" id="cd07043">
    <property type="entry name" value="STAS_anti-anti-sigma_factors"/>
    <property type="match status" value="1"/>
</dbReference>
<dbReference type="STRING" id="74031.SAMN04488077_10474"/>
<dbReference type="InterPro" id="IPR003658">
    <property type="entry name" value="Anti-sigma_ant"/>
</dbReference>
<name>A0A0L6CUL5_9RHOB</name>
<evidence type="ECO:0000256" key="1">
    <source>
        <dbReference type="ARBA" id="ARBA00009013"/>
    </source>
</evidence>
<dbReference type="InterPro" id="IPR036513">
    <property type="entry name" value="STAS_dom_sf"/>
</dbReference>
<dbReference type="NCBIfam" id="TIGR00377">
    <property type="entry name" value="ant_ant_sig"/>
    <property type="match status" value="1"/>
</dbReference>
<comment type="similarity">
    <text evidence="1 2">Belongs to the anti-sigma-factor antagonist family.</text>
</comment>
<gene>
    <name evidence="4" type="ORF">ROTO_20160</name>
</gene>
<feature type="domain" description="STAS" evidence="3">
    <location>
        <begin position="19"/>
        <end position="110"/>
    </location>
</feature>
<dbReference type="AlphaFoldDB" id="A0A0L6CUL5"/>
<dbReference type="PROSITE" id="PS50801">
    <property type="entry name" value="STAS"/>
    <property type="match status" value="1"/>
</dbReference>
<dbReference type="PANTHER" id="PTHR33495">
    <property type="entry name" value="ANTI-SIGMA FACTOR ANTAGONIST TM_1081-RELATED-RELATED"/>
    <property type="match status" value="1"/>
</dbReference>
<dbReference type="Gene3D" id="3.30.750.24">
    <property type="entry name" value="STAS domain"/>
    <property type="match status" value="1"/>
</dbReference>
<dbReference type="Pfam" id="PF01740">
    <property type="entry name" value="STAS"/>
    <property type="match status" value="1"/>
</dbReference>